<gene>
    <name evidence="4" type="ORF">Dda_2063</name>
</gene>
<evidence type="ECO:0000259" key="2">
    <source>
        <dbReference type="Pfam" id="PF14033"/>
    </source>
</evidence>
<dbReference type="InterPro" id="IPR025340">
    <property type="entry name" value="DUF4246"/>
</dbReference>
<dbReference type="AlphaFoldDB" id="A0AAD6NM10"/>
<feature type="domain" description="DUF4246" evidence="3">
    <location>
        <begin position="82"/>
        <end position="137"/>
    </location>
</feature>
<organism evidence="4 5">
    <name type="scientific">Drechslerella dactyloides</name>
    <name type="common">Nematode-trapping fungus</name>
    <name type="synonym">Arthrobotrys dactyloides</name>
    <dbReference type="NCBI Taxonomy" id="74499"/>
    <lineage>
        <taxon>Eukaryota</taxon>
        <taxon>Fungi</taxon>
        <taxon>Dikarya</taxon>
        <taxon>Ascomycota</taxon>
        <taxon>Pezizomycotina</taxon>
        <taxon>Orbiliomycetes</taxon>
        <taxon>Orbiliales</taxon>
        <taxon>Orbiliaceae</taxon>
        <taxon>Drechslerella</taxon>
    </lineage>
</organism>
<feature type="compositionally biased region" description="Acidic residues" evidence="1">
    <location>
        <begin position="30"/>
        <end position="68"/>
    </location>
</feature>
<feature type="domain" description="DUF4246" evidence="2">
    <location>
        <begin position="158"/>
        <end position="589"/>
    </location>
</feature>
<proteinExistence type="predicted"/>
<dbReference type="EMBL" id="JAQGDS010000002">
    <property type="protein sequence ID" value="KAJ6263499.1"/>
    <property type="molecule type" value="Genomic_DNA"/>
</dbReference>
<evidence type="ECO:0000313" key="4">
    <source>
        <dbReference type="EMBL" id="KAJ6263499.1"/>
    </source>
</evidence>
<reference evidence="4" key="1">
    <citation type="submission" date="2023-01" db="EMBL/GenBank/DDBJ databases">
        <title>The chitinases involved in constricting ring structure development in the nematode-trapping fungus Drechslerella dactyloides.</title>
        <authorList>
            <person name="Wang R."/>
            <person name="Zhang L."/>
            <person name="Tang P."/>
            <person name="Li S."/>
            <person name="Liang L."/>
        </authorList>
    </citation>
    <scope>NUCLEOTIDE SEQUENCE</scope>
    <source>
        <strain evidence="4">YMF1.00031</strain>
    </source>
</reference>
<evidence type="ECO:0000313" key="5">
    <source>
        <dbReference type="Proteomes" id="UP001221413"/>
    </source>
</evidence>
<name>A0AAD6NM10_DREDA</name>
<protein>
    <submittedName>
        <fullName evidence="4">Uncharacterized protein</fullName>
    </submittedName>
</protein>
<feature type="region of interest" description="Disordered" evidence="1">
    <location>
        <begin position="1"/>
        <end position="98"/>
    </location>
</feature>
<comment type="caution">
    <text evidence="4">The sequence shown here is derived from an EMBL/GenBank/DDBJ whole genome shotgun (WGS) entry which is preliminary data.</text>
</comment>
<dbReference type="PANTHER" id="PTHR33119">
    <property type="entry name" value="IFI3P"/>
    <property type="match status" value="1"/>
</dbReference>
<dbReference type="InterPro" id="IPR049207">
    <property type="entry name" value="DUF4246_N"/>
</dbReference>
<sequence>MWGNRKREANVTPPTHIMSSDQEQTGQAELYEEEAEMEEQEDEEEDEEENEEDDTDSDDEYSDEDSDDSSLKYGRRVRRAPRSQGLFPHPLDGPQSYRNAMPYREQYLRAFSAAVREKPNWTGKVLDRQLFAKWVREAQLQDNFSSDHAVLTWMPDDIEFAYRELVDEYKPFVEQMKQSGVPIEPDVDCVWRSDGLIDEELRKQLINAVATLENIAEGEKDWHPGSDKQVLDLVHPSLWPVVYGRSLSAIDRKPIQNPRDKESDWEGFSKRFCWLPSEFEVSADGAETKISSYINNLSSPKQKELFYPILERIFAKFVPLFNHVLGDLKAKKHISKKVTADAGHSYWSENMTKLKVEKHQELWDQVLESFAKSEPIDVDFAAASYPRKDDDEEDDRNDQDTIYYYEVRDMGTLCSVHGMWGPPNISEEFKLEGRTAKVIVKLANIVLTPENPSYAGGSWHVEAMLNERIIATGIYYYAQENITDSKLAFRQTINDIPNVMDVEQYSDWPIVYNMQQDGRGIQRVGSVLTKDNRAIAFPNVYQHRVQPFELADPTKPGYRKILVFFLCDPSESHDIPTTRTVLPQQPEHRDEFIQALREGRMGKMPEDVFRLILEEVPPVITREEAEKYRRVLMKERSSYMQDTAMIPFPFAQVKILKYEIAILVLGLKDYGSNSSVNGQAT</sequence>
<dbReference type="Proteomes" id="UP001221413">
    <property type="component" value="Unassembled WGS sequence"/>
</dbReference>
<dbReference type="Pfam" id="PF14033">
    <property type="entry name" value="DUF4246"/>
    <property type="match status" value="1"/>
</dbReference>
<accession>A0AAD6NM10</accession>
<keyword evidence="5" id="KW-1185">Reference proteome</keyword>
<feature type="compositionally biased region" description="Polar residues" evidence="1">
    <location>
        <begin position="17"/>
        <end position="27"/>
    </location>
</feature>
<evidence type="ECO:0000259" key="3">
    <source>
        <dbReference type="Pfam" id="PF21666"/>
    </source>
</evidence>
<evidence type="ECO:0000256" key="1">
    <source>
        <dbReference type="SAM" id="MobiDB-lite"/>
    </source>
</evidence>
<dbReference type="PANTHER" id="PTHR33119:SF1">
    <property type="entry name" value="FE2OG DIOXYGENASE DOMAIN-CONTAINING PROTEIN"/>
    <property type="match status" value="1"/>
</dbReference>
<dbReference type="InterPro" id="IPR049192">
    <property type="entry name" value="DUF4246_C"/>
</dbReference>
<dbReference type="Pfam" id="PF21666">
    <property type="entry name" value="DUF4246_N"/>
    <property type="match status" value="1"/>
</dbReference>